<dbReference type="Pfam" id="PF13404">
    <property type="entry name" value="HTH_AsnC-type"/>
    <property type="match status" value="1"/>
</dbReference>
<evidence type="ECO:0000256" key="4">
    <source>
        <dbReference type="SAM" id="MobiDB-lite"/>
    </source>
</evidence>
<dbReference type="STRING" id="1255658.FM114_12600"/>
<evidence type="ECO:0000256" key="3">
    <source>
        <dbReference type="ARBA" id="ARBA00023163"/>
    </source>
</evidence>
<dbReference type="PROSITE" id="PS50956">
    <property type="entry name" value="HTH_ASNC_2"/>
    <property type="match status" value="1"/>
</dbReference>
<dbReference type="GO" id="GO:0043565">
    <property type="term" value="F:sequence-specific DNA binding"/>
    <property type="evidence" value="ECO:0007669"/>
    <property type="project" value="InterPro"/>
</dbReference>
<dbReference type="RefSeq" id="WP_094765488.1">
    <property type="nucleotide sequence ID" value="NZ_FUKQ01000047.1"/>
</dbReference>
<dbReference type="PRINTS" id="PR00033">
    <property type="entry name" value="HTHASNC"/>
</dbReference>
<dbReference type="PANTHER" id="PTHR30154">
    <property type="entry name" value="LEUCINE-RESPONSIVE REGULATORY PROTEIN"/>
    <property type="match status" value="1"/>
</dbReference>
<dbReference type="Gene3D" id="3.30.70.920">
    <property type="match status" value="1"/>
</dbReference>
<proteinExistence type="predicted"/>
<dbReference type="PANTHER" id="PTHR30154:SF34">
    <property type="entry name" value="TRANSCRIPTIONAL REGULATOR AZLB"/>
    <property type="match status" value="1"/>
</dbReference>
<dbReference type="InterPro" id="IPR000485">
    <property type="entry name" value="AsnC-type_HTH_dom"/>
</dbReference>
<dbReference type="InterPro" id="IPR019887">
    <property type="entry name" value="Tscrpt_reg_AsnC/Lrp_C"/>
</dbReference>
<dbReference type="AlphaFoldDB" id="A0A1R4KAT3"/>
<evidence type="ECO:0000313" key="6">
    <source>
        <dbReference type="EMBL" id="SJN41254.1"/>
    </source>
</evidence>
<dbReference type="Pfam" id="PF01037">
    <property type="entry name" value="AsnC_trans_reg"/>
    <property type="match status" value="1"/>
</dbReference>
<evidence type="ECO:0000313" key="7">
    <source>
        <dbReference type="Proteomes" id="UP000188342"/>
    </source>
</evidence>
<feature type="region of interest" description="Disordered" evidence="4">
    <location>
        <begin position="165"/>
        <end position="186"/>
    </location>
</feature>
<protein>
    <submittedName>
        <fullName evidence="6">Transcriptional regulator, AsnC family</fullName>
    </submittedName>
</protein>
<organism evidence="6 7">
    <name type="scientific">Luteococcus japonicus LSP_Lj1</name>
    <dbReference type="NCBI Taxonomy" id="1255658"/>
    <lineage>
        <taxon>Bacteria</taxon>
        <taxon>Bacillati</taxon>
        <taxon>Actinomycetota</taxon>
        <taxon>Actinomycetes</taxon>
        <taxon>Propionibacteriales</taxon>
        <taxon>Propionibacteriaceae</taxon>
        <taxon>Luteococcus</taxon>
    </lineage>
</organism>
<reference evidence="6 7" key="1">
    <citation type="submission" date="2017-02" db="EMBL/GenBank/DDBJ databases">
        <authorList>
            <person name="Peterson S.W."/>
        </authorList>
    </citation>
    <scope>NUCLEOTIDE SEQUENCE [LARGE SCALE GENOMIC DNA]</scope>
    <source>
        <strain evidence="6 7">LSP_Lj1</strain>
    </source>
</reference>
<sequence length="186" mass="20651">MAAEADYQLDETDRRILAVLDEDPRMPVLLLAQKTKLARGTVQSRLERYRELGLLRLASTRIPPSALGCGLAATVSVELDQHQLEDAVTALRQIPEVLECFAPAGGTDLLCRVVARNPDDLYRVSEEIRLCPGILRTSTSVFLREVVGYRIRPLLLARQEAPRGRRAPRLEPARGDSGTRAVRGTR</sequence>
<keyword evidence="3" id="KW-0804">Transcription</keyword>
<dbReference type="EMBL" id="FUKQ01000047">
    <property type="protein sequence ID" value="SJN41254.1"/>
    <property type="molecule type" value="Genomic_DNA"/>
</dbReference>
<dbReference type="SMART" id="SM00344">
    <property type="entry name" value="HTH_ASNC"/>
    <property type="match status" value="1"/>
</dbReference>
<evidence type="ECO:0000259" key="5">
    <source>
        <dbReference type="PROSITE" id="PS50956"/>
    </source>
</evidence>
<dbReference type="SUPFAM" id="SSF46785">
    <property type="entry name" value="Winged helix' DNA-binding domain"/>
    <property type="match status" value="1"/>
</dbReference>
<dbReference type="Gene3D" id="1.10.10.10">
    <property type="entry name" value="Winged helix-like DNA-binding domain superfamily/Winged helix DNA-binding domain"/>
    <property type="match status" value="1"/>
</dbReference>
<dbReference type="InterPro" id="IPR011008">
    <property type="entry name" value="Dimeric_a/b-barrel"/>
</dbReference>
<evidence type="ECO:0000256" key="1">
    <source>
        <dbReference type="ARBA" id="ARBA00023015"/>
    </source>
</evidence>
<accession>A0A1R4KAT3</accession>
<gene>
    <name evidence="6" type="ORF">FM114_12600</name>
</gene>
<feature type="compositionally biased region" description="Basic and acidic residues" evidence="4">
    <location>
        <begin position="165"/>
        <end position="174"/>
    </location>
</feature>
<dbReference type="OrthoDB" id="9809462at2"/>
<keyword evidence="2" id="KW-0238">DNA-binding</keyword>
<dbReference type="GO" id="GO:0043200">
    <property type="term" value="P:response to amino acid"/>
    <property type="evidence" value="ECO:0007669"/>
    <property type="project" value="TreeGrafter"/>
</dbReference>
<name>A0A1R4KAT3_9ACTN</name>
<evidence type="ECO:0000256" key="2">
    <source>
        <dbReference type="ARBA" id="ARBA00023125"/>
    </source>
</evidence>
<keyword evidence="1" id="KW-0805">Transcription regulation</keyword>
<dbReference type="Proteomes" id="UP000188342">
    <property type="component" value="Unassembled WGS sequence"/>
</dbReference>
<dbReference type="InterPro" id="IPR036388">
    <property type="entry name" value="WH-like_DNA-bd_sf"/>
</dbReference>
<keyword evidence="7" id="KW-1185">Reference proteome</keyword>
<feature type="domain" description="HTH asnC-type" evidence="5">
    <location>
        <begin position="9"/>
        <end position="72"/>
    </location>
</feature>
<dbReference type="SUPFAM" id="SSF54909">
    <property type="entry name" value="Dimeric alpha+beta barrel"/>
    <property type="match status" value="1"/>
</dbReference>
<dbReference type="InterPro" id="IPR036390">
    <property type="entry name" value="WH_DNA-bd_sf"/>
</dbReference>
<dbReference type="GO" id="GO:0005829">
    <property type="term" value="C:cytosol"/>
    <property type="evidence" value="ECO:0007669"/>
    <property type="project" value="TreeGrafter"/>
</dbReference>
<dbReference type="InterPro" id="IPR019888">
    <property type="entry name" value="Tscrpt_reg_AsnC-like"/>
</dbReference>